<dbReference type="EMBL" id="JACLAX010000009">
    <property type="protein sequence ID" value="MBC2669528.1"/>
    <property type="molecule type" value="Genomic_DNA"/>
</dbReference>
<dbReference type="PANTHER" id="PTHR33930:SF2">
    <property type="entry name" value="BLR3452 PROTEIN"/>
    <property type="match status" value="1"/>
</dbReference>
<dbReference type="Gene3D" id="1.20.1290.10">
    <property type="entry name" value="AhpD-like"/>
    <property type="match status" value="1"/>
</dbReference>
<dbReference type="SUPFAM" id="SSF69118">
    <property type="entry name" value="AhpD-like"/>
    <property type="match status" value="1"/>
</dbReference>
<protein>
    <submittedName>
        <fullName evidence="1">Carboxymuconolactone decarboxylase family protein</fullName>
    </submittedName>
</protein>
<sequence>MTDVTIAALRDEAERYTRDLADGEPLDALSAALVTLAVSSSVTALDRAEVGAAIERCLDAGASVAQVQEIIALTSGLGVHSLMVTATAVLDAAAERGLLDPQAPLEPESQDLWNQYVGDDPFWEGFSSELPGFLESLLRLSPDMFTGFFEYCAIPWRSGTVRARIKELSALACDAAPSHRFRPGFRVHLKNAVGLGVGRLAIMQAMDIAAAAPEHRGTD</sequence>
<organism evidence="1 2">
    <name type="scientific">Novosphingobium piscinae</name>
    <dbReference type="NCBI Taxonomy" id="1507448"/>
    <lineage>
        <taxon>Bacteria</taxon>
        <taxon>Pseudomonadati</taxon>
        <taxon>Pseudomonadota</taxon>
        <taxon>Alphaproteobacteria</taxon>
        <taxon>Sphingomonadales</taxon>
        <taxon>Sphingomonadaceae</taxon>
        <taxon>Novosphingobium</taxon>
    </lineage>
</organism>
<dbReference type="InterPro" id="IPR029032">
    <property type="entry name" value="AhpD-like"/>
</dbReference>
<dbReference type="AlphaFoldDB" id="A0A7X1FYX0"/>
<evidence type="ECO:0000313" key="2">
    <source>
        <dbReference type="Proteomes" id="UP000551327"/>
    </source>
</evidence>
<evidence type="ECO:0000313" key="1">
    <source>
        <dbReference type="EMBL" id="MBC2669528.1"/>
    </source>
</evidence>
<keyword evidence="2" id="KW-1185">Reference proteome</keyword>
<accession>A0A7X1FYX0</accession>
<comment type="caution">
    <text evidence="1">The sequence shown here is derived from an EMBL/GenBank/DDBJ whole genome shotgun (WGS) entry which is preliminary data.</text>
</comment>
<dbReference type="GO" id="GO:0016491">
    <property type="term" value="F:oxidoreductase activity"/>
    <property type="evidence" value="ECO:0007669"/>
    <property type="project" value="TreeGrafter"/>
</dbReference>
<dbReference type="Proteomes" id="UP000551327">
    <property type="component" value="Unassembled WGS sequence"/>
</dbReference>
<name>A0A7X1FYX0_9SPHN</name>
<gene>
    <name evidence="1" type="ORF">H7F53_10265</name>
</gene>
<dbReference type="RefSeq" id="WP_185679395.1">
    <property type="nucleotide sequence ID" value="NZ_JACLAX010000009.1"/>
</dbReference>
<reference evidence="1 2" key="1">
    <citation type="submission" date="2020-08" db="EMBL/GenBank/DDBJ databases">
        <title>The genome sequence of type strain Novosphingobium piscinae KCTC 42194.</title>
        <authorList>
            <person name="Liu Y."/>
        </authorList>
    </citation>
    <scope>NUCLEOTIDE SEQUENCE [LARGE SCALE GENOMIC DNA]</scope>
    <source>
        <strain evidence="1 2">KCTC 42194</strain>
    </source>
</reference>
<dbReference type="PANTHER" id="PTHR33930">
    <property type="entry name" value="ALKYL HYDROPEROXIDE REDUCTASE AHPD"/>
    <property type="match status" value="1"/>
</dbReference>
<proteinExistence type="predicted"/>